<dbReference type="RefSeq" id="WP_196935929.1">
    <property type="nucleotide sequence ID" value="NZ_MU158698.1"/>
</dbReference>
<dbReference type="AlphaFoldDB" id="A0A928UY98"/>
<dbReference type="InterPro" id="IPR008979">
    <property type="entry name" value="Galactose-bd-like_sf"/>
</dbReference>
<evidence type="ECO:0000256" key="1">
    <source>
        <dbReference type="SAM" id="SignalP"/>
    </source>
</evidence>
<evidence type="ECO:0000259" key="2">
    <source>
        <dbReference type="PROSITE" id="PS50022"/>
    </source>
</evidence>
<organism evidence="3 4">
    <name type="scientific">Sphingobacterium hungaricum</name>
    <dbReference type="NCBI Taxonomy" id="2082723"/>
    <lineage>
        <taxon>Bacteria</taxon>
        <taxon>Pseudomonadati</taxon>
        <taxon>Bacteroidota</taxon>
        <taxon>Sphingobacteriia</taxon>
        <taxon>Sphingobacteriales</taxon>
        <taxon>Sphingobacteriaceae</taxon>
        <taxon>Sphingobacterium</taxon>
    </lineage>
</organism>
<accession>A0A928UY98</accession>
<protein>
    <recommendedName>
        <fullName evidence="2">F5/8 type C domain-containing protein</fullName>
    </recommendedName>
</protein>
<dbReference type="EMBL" id="PRDK01000003">
    <property type="protein sequence ID" value="MBE8712789.1"/>
    <property type="molecule type" value="Genomic_DNA"/>
</dbReference>
<keyword evidence="1" id="KW-0732">Signal</keyword>
<dbReference type="SUPFAM" id="SSF49785">
    <property type="entry name" value="Galactose-binding domain-like"/>
    <property type="match status" value="1"/>
</dbReference>
<evidence type="ECO:0000313" key="3">
    <source>
        <dbReference type="EMBL" id="MBE8712789.1"/>
    </source>
</evidence>
<feature type="domain" description="F5/8 type C" evidence="2">
    <location>
        <begin position="210"/>
        <end position="364"/>
    </location>
</feature>
<dbReference type="Gene3D" id="2.60.120.260">
    <property type="entry name" value="Galactose-binding domain-like"/>
    <property type="match status" value="1"/>
</dbReference>
<dbReference type="Pfam" id="PF00754">
    <property type="entry name" value="F5_F8_type_C"/>
    <property type="match status" value="1"/>
</dbReference>
<dbReference type="PROSITE" id="PS50022">
    <property type="entry name" value="FA58C_3"/>
    <property type="match status" value="1"/>
</dbReference>
<sequence>MNNIKLTLLASILFLLCISCGKDTLVFPEKVDDNGSKEPIDVFVKPTDVKVVGDYNQIFIFQWPKFSDKMDKVKITYEDGAVAKEILVSDFSKNYELITESLGEFEFKLVGIAKDGTETASVSKKATNKGLYSADVIRFLTASSNGFNVDIKWQNSGAKNLSLTFSYTDANGAKNETIESISESDVFSFSGLHGSRVSVELKDEFGNVLSKSFTYSLLSSELNTAATKAGWTGAVSSNHEGDGGGAAALIDGNPETFWHSPWGGTILPWPHSATITLNNVKRITKFELQLRHNNGTGAPRDFDFQTSADGTNFTTVESFVNTSTTAKAVIPYELTNSVETRYVRLLFKTSINNLAFVSLAEINFTAIQLEVD</sequence>
<gene>
    <name evidence="3" type="ORF">C4F49_03745</name>
</gene>
<dbReference type="InterPro" id="IPR000421">
    <property type="entry name" value="FA58C"/>
</dbReference>
<reference evidence="3" key="1">
    <citation type="submission" date="2018-02" db="EMBL/GenBank/DDBJ databases">
        <authorList>
            <person name="Vasarhelyi B.M."/>
            <person name="Deshmukh S."/>
            <person name="Balint B."/>
            <person name="Kukolya J."/>
        </authorList>
    </citation>
    <scope>NUCLEOTIDE SEQUENCE</scope>
    <source>
        <strain evidence="3">KB22</strain>
    </source>
</reference>
<feature type="signal peptide" evidence="1">
    <location>
        <begin position="1"/>
        <end position="21"/>
    </location>
</feature>
<name>A0A928UY98_9SPHI</name>
<proteinExistence type="predicted"/>
<evidence type="ECO:0000313" key="4">
    <source>
        <dbReference type="Proteomes" id="UP000616201"/>
    </source>
</evidence>
<dbReference type="Proteomes" id="UP000616201">
    <property type="component" value="Unassembled WGS sequence"/>
</dbReference>
<keyword evidence="4" id="KW-1185">Reference proteome</keyword>
<comment type="caution">
    <text evidence="3">The sequence shown here is derived from an EMBL/GenBank/DDBJ whole genome shotgun (WGS) entry which is preliminary data.</text>
</comment>
<feature type="chain" id="PRO_5037588345" description="F5/8 type C domain-containing protein" evidence="1">
    <location>
        <begin position="22"/>
        <end position="372"/>
    </location>
</feature>